<dbReference type="EC" id="2.7.11.1" evidence="2"/>
<dbReference type="PANTHER" id="PTHR46008:SF2">
    <property type="entry name" value="LEAF RUST 10 DISEASE-RESISTANCE LOCUS RECEPTOR-LIKE PROTEIN KINASE-LIKE 1.4"/>
    <property type="match status" value="1"/>
</dbReference>
<dbReference type="InterPro" id="IPR025287">
    <property type="entry name" value="WAK_GUB"/>
</dbReference>
<dbReference type="Pfam" id="PF13947">
    <property type="entry name" value="GUB_WAK_bind"/>
    <property type="match status" value="1"/>
</dbReference>
<keyword evidence="11" id="KW-0418">Kinase</keyword>
<dbReference type="GO" id="GO:0030247">
    <property type="term" value="F:polysaccharide binding"/>
    <property type="evidence" value="ECO:0007669"/>
    <property type="project" value="InterPro"/>
</dbReference>
<reference evidence="11 12" key="1">
    <citation type="submission" date="2023-12" db="EMBL/GenBank/DDBJ databases">
        <title>A high-quality genome assembly for Dillenia turbinata (Dilleniales).</title>
        <authorList>
            <person name="Chanderbali A."/>
        </authorList>
    </citation>
    <scope>NUCLEOTIDE SEQUENCE [LARGE SCALE GENOMIC DNA]</scope>
    <source>
        <strain evidence="11">LSX21</strain>
        <tissue evidence="11">Leaf</tissue>
    </source>
</reference>
<evidence type="ECO:0000256" key="4">
    <source>
        <dbReference type="ARBA" id="ARBA00022741"/>
    </source>
</evidence>
<keyword evidence="11" id="KW-0675">Receptor</keyword>
<evidence type="ECO:0000256" key="8">
    <source>
        <dbReference type="ARBA" id="ARBA00048679"/>
    </source>
</evidence>
<dbReference type="PANTHER" id="PTHR46008">
    <property type="entry name" value="LEAF RUST 10 DISEASE-RESISTANCE LOCUS RECEPTOR-LIKE PROTEIN KINASE-LIKE 1.4"/>
    <property type="match status" value="1"/>
</dbReference>
<protein>
    <recommendedName>
        <fullName evidence="2">non-specific serine/threonine protein kinase</fullName>
        <ecNumber evidence="2">2.7.11.1</ecNumber>
    </recommendedName>
</protein>
<keyword evidence="6" id="KW-0325">Glycoprotein</keyword>
<dbReference type="GO" id="GO:0016020">
    <property type="term" value="C:membrane"/>
    <property type="evidence" value="ECO:0007669"/>
    <property type="project" value="UniProtKB-SubCell"/>
</dbReference>
<evidence type="ECO:0000256" key="1">
    <source>
        <dbReference type="ARBA" id="ARBA00004167"/>
    </source>
</evidence>
<evidence type="ECO:0000256" key="3">
    <source>
        <dbReference type="ARBA" id="ARBA00022729"/>
    </source>
</evidence>
<evidence type="ECO:0000256" key="7">
    <source>
        <dbReference type="ARBA" id="ARBA00047899"/>
    </source>
</evidence>
<keyword evidence="12" id="KW-1185">Reference proteome</keyword>
<evidence type="ECO:0000256" key="5">
    <source>
        <dbReference type="ARBA" id="ARBA00022840"/>
    </source>
</evidence>
<evidence type="ECO:0000256" key="2">
    <source>
        <dbReference type="ARBA" id="ARBA00012513"/>
    </source>
</evidence>
<comment type="caution">
    <text evidence="11">The sequence shown here is derived from an EMBL/GenBank/DDBJ whole genome shotgun (WGS) entry which is preliminary data.</text>
</comment>
<organism evidence="11 12">
    <name type="scientific">Dillenia turbinata</name>
    <dbReference type="NCBI Taxonomy" id="194707"/>
    <lineage>
        <taxon>Eukaryota</taxon>
        <taxon>Viridiplantae</taxon>
        <taxon>Streptophyta</taxon>
        <taxon>Embryophyta</taxon>
        <taxon>Tracheophyta</taxon>
        <taxon>Spermatophyta</taxon>
        <taxon>Magnoliopsida</taxon>
        <taxon>eudicotyledons</taxon>
        <taxon>Gunneridae</taxon>
        <taxon>Pentapetalae</taxon>
        <taxon>Dilleniales</taxon>
        <taxon>Dilleniaceae</taxon>
        <taxon>Dillenia</taxon>
    </lineage>
</organism>
<dbReference type="SUPFAM" id="SSF56112">
    <property type="entry name" value="Protein kinase-like (PK-like)"/>
    <property type="match status" value="1"/>
</dbReference>
<proteinExistence type="predicted"/>
<gene>
    <name evidence="11" type="ORF">RJ641_014887</name>
</gene>
<keyword evidence="11" id="KW-0808">Transferase</keyword>
<dbReference type="GO" id="GO:0005524">
    <property type="term" value="F:ATP binding"/>
    <property type="evidence" value="ECO:0007669"/>
    <property type="project" value="UniProtKB-KW"/>
</dbReference>
<keyword evidence="4" id="KW-0547">Nucleotide-binding</keyword>
<evidence type="ECO:0000313" key="12">
    <source>
        <dbReference type="Proteomes" id="UP001370490"/>
    </source>
</evidence>
<evidence type="ECO:0000259" key="9">
    <source>
        <dbReference type="Pfam" id="PF13947"/>
    </source>
</evidence>
<dbReference type="InterPro" id="IPR011009">
    <property type="entry name" value="Kinase-like_dom_sf"/>
</dbReference>
<dbReference type="EMBL" id="JBAMMX010000020">
    <property type="protein sequence ID" value="KAK6921209.1"/>
    <property type="molecule type" value="Genomic_DNA"/>
</dbReference>
<dbReference type="Proteomes" id="UP001370490">
    <property type="component" value="Unassembled WGS sequence"/>
</dbReference>
<dbReference type="AlphaFoldDB" id="A0AAN8YZS5"/>
<keyword evidence="5" id="KW-0067">ATP-binding</keyword>
<evidence type="ECO:0000313" key="11">
    <source>
        <dbReference type="EMBL" id="KAK6921209.1"/>
    </source>
</evidence>
<dbReference type="Pfam" id="PF14380">
    <property type="entry name" value="WAK_assoc"/>
    <property type="match status" value="1"/>
</dbReference>
<feature type="domain" description="Wall-associated receptor kinase C-terminal" evidence="10">
    <location>
        <begin position="95"/>
        <end position="165"/>
    </location>
</feature>
<accession>A0AAN8YZS5</accession>
<evidence type="ECO:0000256" key="6">
    <source>
        <dbReference type="ARBA" id="ARBA00023180"/>
    </source>
</evidence>
<comment type="catalytic activity">
    <reaction evidence="8">
        <text>L-seryl-[protein] + ATP = O-phospho-L-seryl-[protein] + ADP + H(+)</text>
        <dbReference type="Rhea" id="RHEA:17989"/>
        <dbReference type="Rhea" id="RHEA-COMP:9863"/>
        <dbReference type="Rhea" id="RHEA-COMP:11604"/>
        <dbReference type="ChEBI" id="CHEBI:15378"/>
        <dbReference type="ChEBI" id="CHEBI:29999"/>
        <dbReference type="ChEBI" id="CHEBI:30616"/>
        <dbReference type="ChEBI" id="CHEBI:83421"/>
        <dbReference type="ChEBI" id="CHEBI:456216"/>
        <dbReference type="EC" id="2.7.11.1"/>
    </reaction>
</comment>
<keyword evidence="3" id="KW-0732">Signal</keyword>
<feature type="domain" description="Wall-associated receptor kinase galacturonan-binding" evidence="9">
    <location>
        <begin position="2"/>
        <end position="55"/>
    </location>
</feature>
<evidence type="ECO:0000259" key="10">
    <source>
        <dbReference type="Pfam" id="PF14380"/>
    </source>
</evidence>
<dbReference type="GO" id="GO:0004674">
    <property type="term" value="F:protein serine/threonine kinase activity"/>
    <property type="evidence" value="ECO:0007669"/>
    <property type="project" value="UniProtKB-EC"/>
</dbReference>
<dbReference type="InterPro" id="IPR032872">
    <property type="entry name" value="WAK_assoc_C"/>
</dbReference>
<comment type="catalytic activity">
    <reaction evidence="7">
        <text>L-threonyl-[protein] + ATP = O-phospho-L-threonyl-[protein] + ADP + H(+)</text>
        <dbReference type="Rhea" id="RHEA:46608"/>
        <dbReference type="Rhea" id="RHEA-COMP:11060"/>
        <dbReference type="Rhea" id="RHEA-COMP:11605"/>
        <dbReference type="ChEBI" id="CHEBI:15378"/>
        <dbReference type="ChEBI" id="CHEBI:30013"/>
        <dbReference type="ChEBI" id="CHEBI:30616"/>
        <dbReference type="ChEBI" id="CHEBI:61977"/>
        <dbReference type="ChEBI" id="CHEBI:456216"/>
        <dbReference type="EC" id="2.7.11.1"/>
    </reaction>
</comment>
<sequence length="319" mass="36090">MGYPFWGGEWQAFCVGHEGYQLKCHNNDYATIEMNELEFRVLHINQSNQTMRIARSDLWEDLCLEKYINTRNGISSVGFYVRESSADNEKPDFWLGNHSVEVPVFKPALDEFWDKNLTLQQALSQGFEVTYNVKHQNACLKCTESIGTCGSNVTMDSFQCFCGDGPTLSMCSGSAGAAAAAGILLTTFVFTVSCSRSRIFIRNMFLSKNMSKNDQTIEEFIKNFRMLMPKRYSHYDIKKMTNSFKVKLGQRGFGVVYKGKLPDGRLVAVKVLSKLKGKRDEFINEVASIGRTSHTSYARCCTLAVAKFVPYCYWNFSGA</sequence>
<dbReference type="Gene3D" id="3.30.200.20">
    <property type="entry name" value="Phosphorylase Kinase, domain 1"/>
    <property type="match status" value="1"/>
</dbReference>
<name>A0AAN8YZS5_9MAGN</name>
<comment type="subcellular location">
    <subcellularLocation>
        <location evidence="1">Membrane</location>
        <topology evidence="1">Single-pass membrane protein</topology>
    </subcellularLocation>
</comment>